<name>A0ABT5YR28_9PROT</name>
<protein>
    <submittedName>
        <fullName evidence="1">DUF3445 domain-containing protein</fullName>
    </submittedName>
</protein>
<keyword evidence="2" id="KW-1185">Reference proteome</keyword>
<organism evidence="1 2">
    <name type="scientific">Aquibaculum arenosum</name>
    <dbReference type="NCBI Taxonomy" id="3032591"/>
    <lineage>
        <taxon>Bacteria</taxon>
        <taxon>Pseudomonadati</taxon>
        <taxon>Pseudomonadota</taxon>
        <taxon>Alphaproteobacteria</taxon>
        <taxon>Rhodospirillales</taxon>
        <taxon>Rhodovibrionaceae</taxon>
        <taxon>Aquibaculum</taxon>
    </lineage>
</organism>
<comment type="caution">
    <text evidence="1">The sequence shown here is derived from an EMBL/GenBank/DDBJ whole genome shotgun (WGS) entry which is preliminary data.</text>
</comment>
<proteinExistence type="predicted"/>
<accession>A0ABT5YR28</accession>
<sequence length="311" mass="34481">MTRECLTKAAADLPPYTPFEGGRYRMAMGLQALKPDDWIETGADRAVQLAERRRLLREQRADVFAVLPEAEAACSELLTRLADVLPQRFPDFYERQGAEIRCCDDGSVFRLEPPEDHPLALAGSLVQEDFCLMQSDPQRDAGAYRLTAAVLCFPGRWRLADKIGRPMLAIHEPVPGYAEKLGRPVDRFLSILKPEKPVWRVNWSLTDDPALFQPVGHGKETADPAITPETVGEKVFLRCERQTLLRLPESGAVVFGIRTYQHPLSSLQALPEAAANLAGVLRSAPPELARYKSLPVFAAAACTYLDRVASS</sequence>
<dbReference type="RefSeq" id="WP_275824083.1">
    <property type="nucleotide sequence ID" value="NZ_JARHUD010000011.1"/>
</dbReference>
<evidence type="ECO:0000313" key="2">
    <source>
        <dbReference type="Proteomes" id="UP001215503"/>
    </source>
</evidence>
<reference evidence="1 2" key="1">
    <citation type="submission" date="2023-03" db="EMBL/GenBank/DDBJ databases">
        <title>Fodinicurvata sp. CAU 1616 isolated from sea sendiment.</title>
        <authorList>
            <person name="Kim W."/>
        </authorList>
    </citation>
    <scope>NUCLEOTIDE SEQUENCE [LARGE SCALE GENOMIC DNA]</scope>
    <source>
        <strain evidence="1 2">CAU 1616</strain>
    </source>
</reference>
<gene>
    <name evidence="1" type="ORF">P2G67_15080</name>
</gene>
<dbReference type="InterPro" id="IPR021848">
    <property type="entry name" value="HODM_asu-like"/>
</dbReference>
<dbReference type="Proteomes" id="UP001215503">
    <property type="component" value="Unassembled WGS sequence"/>
</dbReference>
<dbReference type="EMBL" id="JARHUD010000011">
    <property type="protein sequence ID" value="MDF2097302.1"/>
    <property type="molecule type" value="Genomic_DNA"/>
</dbReference>
<dbReference type="Pfam" id="PF11927">
    <property type="entry name" value="HODM_asu-like"/>
    <property type="match status" value="1"/>
</dbReference>
<evidence type="ECO:0000313" key="1">
    <source>
        <dbReference type="EMBL" id="MDF2097302.1"/>
    </source>
</evidence>